<proteinExistence type="predicted"/>
<dbReference type="STRING" id="1566387.QV13_11755"/>
<feature type="domain" description="AB hydrolase-1" evidence="1">
    <location>
        <begin position="33"/>
        <end position="263"/>
    </location>
</feature>
<dbReference type="InterPro" id="IPR000073">
    <property type="entry name" value="AB_hydrolase_1"/>
</dbReference>
<keyword evidence="3" id="KW-1185">Reference proteome</keyword>
<name>A0A1C2DVS6_9HYPH</name>
<dbReference type="EMBL" id="MDEO01000031">
    <property type="protein sequence ID" value="OCX18888.1"/>
    <property type="molecule type" value="Genomic_DNA"/>
</dbReference>
<dbReference type="PRINTS" id="PR00111">
    <property type="entry name" value="ABHYDROLASE"/>
</dbReference>
<dbReference type="OrthoDB" id="9808398at2"/>
<reference evidence="2 3" key="1">
    <citation type="submission" date="2016-08" db="EMBL/GenBank/DDBJ databases">
        <title>Whole genome sequence of Mesorhizobium sp. strain UASWS1009 isolated from industrial sewage.</title>
        <authorList>
            <person name="Crovadore J."/>
            <person name="Calmin G."/>
            <person name="Chablais R."/>
            <person name="Cochard B."/>
            <person name="Lefort F."/>
        </authorList>
    </citation>
    <scope>NUCLEOTIDE SEQUENCE [LARGE SCALE GENOMIC DNA]</scope>
    <source>
        <strain evidence="2 3">UASWS1009</strain>
    </source>
</reference>
<dbReference type="AlphaFoldDB" id="A0A1C2DVS6"/>
<gene>
    <name evidence="2" type="ORF">QV13_11755</name>
</gene>
<protein>
    <submittedName>
        <fullName evidence="2">Hydrolase</fullName>
    </submittedName>
</protein>
<organism evidence="2 3">
    <name type="scientific">Mesorhizobium hungaricum</name>
    <dbReference type="NCBI Taxonomy" id="1566387"/>
    <lineage>
        <taxon>Bacteria</taxon>
        <taxon>Pseudomonadati</taxon>
        <taxon>Pseudomonadota</taxon>
        <taxon>Alphaproteobacteria</taxon>
        <taxon>Hyphomicrobiales</taxon>
        <taxon>Phyllobacteriaceae</taxon>
        <taxon>Mesorhizobium</taxon>
    </lineage>
</organism>
<dbReference type="PANTHER" id="PTHR43194">
    <property type="entry name" value="HYDROLASE ALPHA/BETA FOLD FAMILY"/>
    <property type="match status" value="1"/>
</dbReference>
<dbReference type="Pfam" id="PF00561">
    <property type="entry name" value="Abhydrolase_1"/>
    <property type="match status" value="1"/>
</dbReference>
<comment type="caution">
    <text evidence="2">The sequence shown here is derived from an EMBL/GenBank/DDBJ whole genome shotgun (WGS) entry which is preliminary data.</text>
</comment>
<sequence length="278" mass="29757">MNMAADTPSDQPGLRRIDTGRIVLNVRETGSGPSLLFFHGITSNSAVFTPLMARLSDRFTTMAVDQRGHGLSDKPESGYEANDYADDIASLIRTLDRGPAILVGHSLGARNSVTAAARYPDLVRSVIAIDFTPYIETEALDALEARVNAGNQLFKDVAAVEAYLAGRYPNVPVEAIKIRAKSGYHAVDGGLRPLASPPAMAQTAKGLRADLTPAYREVKKPVLIVRGELSKLVSAAALAKTSRLRPDLPVVVVPGADHYVNEVSPEITLKAITNFIDA</sequence>
<dbReference type="SUPFAM" id="SSF53474">
    <property type="entry name" value="alpha/beta-Hydrolases"/>
    <property type="match status" value="1"/>
</dbReference>
<keyword evidence="2" id="KW-0378">Hydrolase</keyword>
<accession>A0A1C2DVS6</accession>
<dbReference type="GO" id="GO:0016787">
    <property type="term" value="F:hydrolase activity"/>
    <property type="evidence" value="ECO:0007669"/>
    <property type="project" value="UniProtKB-KW"/>
</dbReference>
<evidence type="ECO:0000259" key="1">
    <source>
        <dbReference type="Pfam" id="PF00561"/>
    </source>
</evidence>
<dbReference type="Proteomes" id="UP000094412">
    <property type="component" value="Unassembled WGS sequence"/>
</dbReference>
<dbReference type="InterPro" id="IPR029058">
    <property type="entry name" value="AB_hydrolase_fold"/>
</dbReference>
<evidence type="ECO:0000313" key="3">
    <source>
        <dbReference type="Proteomes" id="UP000094412"/>
    </source>
</evidence>
<dbReference type="RefSeq" id="WP_024924977.1">
    <property type="nucleotide sequence ID" value="NZ_MDEO01000031.1"/>
</dbReference>
<dbReference type="PANTHER" id="PTHR43194:SF2">
    <property type="entry name" value="PEROXISOMAL MEMBRANE PROTEIN LPX1"/>
    <property type="match status" value="1"/>
</dbReference>
<dbReference type="Gene3D" id="3.40.50.1820">
    <property type="entry name" value="alpha/beta hydrolase"/>
    <property type="match status" value="1"/>
</dbReference>
<dbReference type="InterPro" id="IPR050228">
    <property type="entry name" value="Carboxylesterase_BioH"/>
</dbReference>
<evidence type="ECO:0000313" key="2">
    <source>
        <dbReference type="EMBL" id="OCX18888.1"/>
    </source>
</evidence>